<gene>
    <name evidence="1" type="ORF">SAMN05660462_00067</name>
</gene>
<evidence type="ECO:0000313" key="2">
    <source>
        <dbReference type="Proteomes" id="UP000198625"/>
    </source>
</evidence>
<dbReference type="EMBL" id="FNQE01000001">
    <property type="protein sequence ID" value="SDY45024.1"/>
    <property type="molecule type" value="Genomic_DNA"/>
</dbReference>
<reference evidence="1 2" key="1">
    <citation type="submission" date="2016-10" db="EMBL/GenBank/DDBJ databases">
        <authorList>
            <person name="de Groot N.N."/>
        </authorList>
    </citation>
    <scope>NUCLEOTIDE SEQUENCE [LARGE SCALE GENOMIC DNA]</scope>
    <source>
        <strain evidence="1 2">DSM 21650</strain>
    </source>
</reference>
<dbReference type="AlphaFoldDB" id="A0A1H3K0J2"/>
<accession>A0A1H3K0J2</accession>
<dbReference type="RefSeq" id="WP_244270421.1">
    <property type="nucleotide sequence ID" value="NZ_FNQE01000001.1"/>
</dbReference>
<name>A0A1H3K0J2_9FIRM</name>
<keyword evidence="2" id="KW-1185">Reference proteome</keyword>
<dbReference type="STRING" id="415015.SAMN05660462_00067"/>
<sequence>MRIDLYHYTNELFNELTSLNIIGRVKEIPQLGLIRVKRNLSKSRYNYIVLQLYLHKLIRQNLQGELERTYNNKINPVEFMQDKIKIDKDNRPTIGDLLQQLTIIYNIGHFYNTFISSRAVIICANENKKFADKLNKSSQDERL</sequence>
<dbReference type="Proteomes" id="UP000198625">
    <property type="component" value="Unassembled WGS sequence"/>
</dbReference>
<proteinExistence type="predicted"/>
<evidence type="ECO:0000313" key="1">
    <source>
        <dbReference type="EMBL" id="SDY45024.1"/>
    </source>
</evidence>
<protein>
    <submittedName>
        <fullName evidence="1">Uncharacterized protein</fullName>
    </submittedName>
</protein>
<organism evidence="1 2">
    <name type="scientific">Proteiniborus ethanoligenes</name>
    <dbReference type="NCBI Taxonomy" id="415015"/>
    <lineage>
        <taxon>Bacteria</taxon>
        <taxon>Bacillati</taxon>
        <taxon>Bacillota</taxon>
        <taxon>Clostridia</taxon>
        <taxon>Eubacteriales</taxon>
        <taxon>Proteiniborus</taxon>
    </lineage>
</organism>